<evidence type="ECO:0000256" key="7">
    <source>
        <dbReference type="ARBA" id="ARBA00022729"/>
    </source>
</evidence>
<evidence type="ECO:0000256" key="14">
    <source>
        <dbReference type="ARBA" id="ARBA00023180"/>
    </source>
</evidence>
<evidence type="ECO:0000256" key="1">
    <source>
        <dbReference type="ARBA" id="ARBA00001974"/>
    </source>
</evidence>
<keyword evidence="12" id="KW-0472">Membrane</keyword>
<evidence type="ECO:0000256" key="17">
    <source>
        <dbReference type="PIRSR" id="PIRSR017205-2"/>
    </source>
</evidence>
<keyword evidence="14" id="KW-0325">Glycoprotein</keyword>
<evidence type="ECO:0000256" key="5">
    <source>
        <dbReference type="ARBA" id="ARBA00022448"/>
    </source>
</evidence>
<dbReference type="SUPFAM" id="SSF110019">
    <property type="entry name" value="ERO1-like"/>
    <property type="match status" value="1"/>
</dbReference>
<name>A0A8S3BCK0_9BILA</name>
<dbReference type="Proteomes" id="UP000676336">
    <property type="component" value="Unassembled WGS sequence"/>
</dbReference>
<comment type="similarity">
    <text evidence="3">Belongs to the EROs family.</text>
</comment>
<evidence type="ECO:0000256" key="6">
    <source>
        <dbReference type="ARBA" id="ARBA00022630"/>
    </source>
</evidence>
<keyword evidence="8" id="KW-0256">Endoplasmic reticulum</keyword>
<feature type="binding site" evidence="17">
    <location>
        <position position="184"/>
    </location>
    <ligand>
        <name>FAD</name>
        <dbReference type="ChEBI" id="CHEBI:57692"/>
    </ligand>
</feature>
<feature type="binding site" evidence="17">
    <location>
        <position position="237"/>
    </location>
    <ligand>
        <name>FAD</name>
        <dbReference type="ChEBI" id="CHEBI:57692"/>
    </ligand>
</feature>
<evidence type="ECO:0000256" key="4">
    <source>
        <dbReference type="ARBA" id="ARBA00011802"/>
    </source>
</evidence>
<evidence type="ECO:0000256" key="10">
    <source>
        <dbReference type="ARBA" id="ARBA00022982"/>
    </source>
</evidence>
<evidence type="ECO:0000256" key="19">
    <source>
        <dbReference type="SAM" id="SignalP"/>
    </source>
</evidence>
<feature type="binding site" evidence="17">
    <location>
        <position position="240"/>
    </location>
    <ligand>
        <name>FAD</name>
        <dbReference type="ChEBI" id="CHEBI:57692"/>
    </ligand>
</feature>
<comment type="cofactor">
    <cofactor evidence="1 17">
        <name>FAD</name>
        <dbReference type="ChEBI" id="CHEBI:57692"/>
    </cofactor>
</comment>
<evidence type="ECO:0000256" key="2">
    <source>
        <dbReference type="ARBA" id="ARBA00004367"/>
    </source>
</evidence>
<feature type="binding site" evidence="17">
    <location>
        <position position="195"/>
    </location>
    <ligand>
        <name>FAD</name>
        <dbReference type="ChEBI" id="CHEBI:57692"/>
    </ligand>
</feature>
<dbReference type="AlphaFoldDB" id="A0A8S3BCK0"/>
<feature type="active site" description="Nucleophile" evidence="16">
    <location>
        <position position="380"/>
    </location>
</feature>
<keyword evidence="11" id="KW-0560">Oxidoreductase</keyword>
<evidence type="ECO:0000256" key="15">
    <source>
        <dbReference type="ARBA" id="ARBA00023284"/>
    </source>
</evidence>
<keyword evidence="6" id="KW-0285">Flavoprotein</keyword>
<dbReference type="GO" id="GO:0005789">
    <property type="term" value="C:endoplasmic reticulum membrane"/>
    <property type="evidence" value="ECO:0007669"/>
    <property type="project" value="UniProtKB-SubCell"/>
</dbReference>
<keyword evidence="9 17" id="KW-0274">FAD</keyword>
<dbReference type="GO" id="GO:0015035">
    <property type="term" value="F:protein-disulfide reductase activity"/>
    <property type="evidence" value="ECO:0007669"/>
    <property type="project" value="InterPro"/>
</dbReference>
<evidence type="ECO:0000256" key="13">
    <source>
        <dbReference type="ARBA" id="ARBA00023157"/>
    </source>
</evidence>
<keyword evidence="10" id="KW-0249">Electron transport</keyword>
<dbReference type="Pfam" id="PF04137">
    <property type="entry name" value="ERO1"/>
    <property type="match status" value="1"/>
</dbReference>
<reference evidence="20" key="1">
    <citation type="submission" date="2021-02" db="EMBL/GenBank/DDBJ databases">
        <authorList>
            <person name="Nowell W R."/>
        </authorList>
    </citation>
    <scope>NUCLEOTIDE SEQUENCE</scope>
</reference>
<evidence type="ECO:0000256" key="3">
    <source>
        <dbReference type="ARBA" id="ARBA00008277"/>
    </source>
</evidence>
<protein>
    <submittedName>
        <fullName evidence="20">Uncharacterized protein</fullName>
    </submittedName>
</protein>
<evidence type="ECO:0000256" key="8">
    <source>
        <dbReference type="ARBA" id="ARBA00022824"/>
    </source>
</evidence>
<dbReference type="GO" id="GO:0071949">
    <property type="term" value="F:FAD binding"/>
    <property type="evidence" value="ECO:0007669"/>
    <property type="project" value="InterPro"/>
</dbReference>
<keyword evidence="5" id="KW-0813">Transport</keyword>
<comment type="subcellular location">
    <subcellularLocation>
        <location evidence="2">Endoplasmic reticulum membrane</location>
        <topology evidence="2">Peripheral membrane protein</topology>
        <orientation evidence="2">Lumenal side</orientation>
    </subcellularLocation>
</comment>
<proteinExistence type="inferred from homology"/>
<sequence>MAKMIFYTIIYIVIINCYLVSSDEQCPLANTNDLIEDSNCPIAKLNDLNNQRLYPLLHKIVDKNYFRFYPVNLRKKFNLRKKCLFWSDDGHCSRRTCAIKQCSVEKLPEPLRDKVNHLHEPCATIHSNSSLGIINKDISEQHKQTIQTWMQFDDGQSDNFCDVDDETSVDLEYIDLSVNLERYTGYTGPSTQRVWSAIYNENCFFLPDSKIYYDLRQKRLNAHKMCLEGRTFYRLVSGLHTSITIHLCAQYFFPTIGGGYTGLDGRWGPNFDEFQRRFDPQTTDGEGPKWLKNVYFIYLIELRAIYKARNVFNDQTFFTGNETDDSHTKELFMNQFMKEIEPLANYFDEDYLFQDGKELLKVEFKDHFRNISHIMDCVGCDKCKLWGKLQVQALGTALKILFTEHPIQLQRSEIVSLINGFNRLSTSVYQLEHTFKKYIKKDS</sequence>
<feature type="disulfide bond" description="Redox-active" evidence="18">
    <location>
        <begin position="380"/>
        <end position="383"/>
    </location>
</feature>
<dbReference type="PANTHER" id="PTHR12613:SF0">
    <property type="entry name" value="ERO1-LIKE PROTEIN"/>
    <property type="match status" value="1"/>
</dbReference>
<feature type="chain" id="PRO_5035771005" evidence="19">
    <location>
        <begin position="23"/>
        <end position="443"/>
    </location>
</feature>
<dbReference type="InterPro" id="IPR037192">
    <property type="entry name" value="ERO1-like_sf"/>
</dbReference>
<organism evidence="20 21">
    <name type="scientific">Rotaria magnacalcarata</name>
    <dbReference type="NCBI Taxonomy" id="392030"/>
    <lineage>
        <taxon>Eukaryota</taxon>
        <taxon>Metazoa</taxon>
        <taxon>Spiralia</taxon>
        <taxon>Gnathifera</taxon>
        <taxon>Rotifera</taxon>
        <taxon>Eurotatoria</taxon>
        <taxon>Bdelloidea</taxon>
        <taxon>Philodinida</taxon>
        <taxon>Philodinidae</taxon>
        <taxon>Rotaria</taxon>
    </lineage>
</organism>
<evidence type="ECO:0000313" key="20">
    <source>
        <dbReference type="EMBL" id="CAF4765213.1"/>
    </source>
</evidence>
<dbReference type="EMBL" id="CAJOBI010140416">
    <property type="protein sequence ID" value="CAF4765213.1"/>
    <property type="molecule type" value="Genomic_DNA"/>
</dbReference>
<keyword evidence="7 19" id="KW-0732">Signal</keyword>
<dbReference type="GO" id="GO:0034975">
    <property type="term" value="P:protein folding in endoplasmic reticulum"/>
    <property type="evidence" value="ECO:0007669"/>
    <property type="project" value="InterPro"/>
</dbReference>
<evidence type="ECO:0000313" key="21">
    <source>
        <dbReference type="Proteomes" id="UP000676336"/>
    </source>
</evidence>
<evidence type="ECO:0000256" key="16">
    <source>
        <dbReference type="PIRSR" id="PIRSR017205-1"/>
    </source>
</evidence>
<feature type="active site" evidence="16">
    <location>
        <position position="383"/>
    </location>
</feature>
<evidence type="ECO:0000256" key="18">
    <source>
        <dbReference type="PIRSR" id="PIRSR017205-3"/>
    </source>
</evidence>
<feature type="signal peptide" evidence="19">
    <location>
        <begin position="1"/>
        <end position="22"/>
    </location>
</feature>
<accession>A0A8S3BCK0</accession>
<evidence type="ECO:0000256" key="11">
    <source>
        <dbReference type="ARBA" id="ARBA00023002"/>
    </source>
</evidence>
<dbReference type="GO" id="GO:0016972">
    <property type="term" value="F:thiol oxidase activity"/>
    <property type="evidence" value="ECO:0007669"/>
    <property type="project" value="InterPro"/>
</dbReference>
<feature type="binding site" evidence="17">
    <location>
        <position position="182"/>
    </location>
    <ligand>
        <name>FAD</name>
        <dbReference type="ChEBI" id="CHEBI:57692"/>
    </ligand>
</feature>
<keyword evidence="13 18" id="KW-1015">Disulfide bond</keyword>
<evidence type="ECO:0000256" key="12">
    <source>
        <dbReference type="ARBA" id="ARBA00023136"/>
    </source>
</evidence>
<feature type="disulfide bond" description="Redox-active" evidence="18">
    <location>
        <begin position="92"/>
        <end position="97"/>
    </location>
</feature>
<evidence type="ECO:0000256" key="9">
    <source>
        <dbReference type="ARBA" id="ARBA00022827"/>
    </source>
</evidence>
<dbReference type="InterPro" id="IPR007266">
    <property type="entry name" value="Ero1"/>
</dbReference>
<dbReference type="PIRSF" id="PIRSF017205">
    <property type="entry name" value="ERO1"/>
    <property type="match status" value="1"/>
</dbReference>
<keyword evidence="15" id="KW-0676">Redox-active center</keyword>
<dbReference type="PANTHER" id="PTHR12613">
    <property type="entry name" value="ERO1-RELATED"/>
    <property type="match status" value="1"/>
</dbReference>
<comment type="subunit">
    <text evidence="4">May function both as a monomer and a homodimer.</text>
</comment>
<comment type="caution">
    <text evidence="20">The sequence shown here is derived from an EMBL/GenBank/DDBJ whole genome shotgun (WGS) entry which is preliminary data.</text>
</comment>
<feature type="binding site" evidence="17">
    <location>
        <position position="277"/>
    </location>
    <ligand>
        <name>FAD</name>
        <dbReference type="ChEBI" id="CHEBI:57692"/>
    </ligand>
</feature>
<gene>
    <name evidence="20" type="ORF">SMN809_LOCUS45705</name>
</gene>